<gene>
    <name evidence="2" type="ORF">SAMN05445850_6937</name>
</gene>
<dbReference type="EMBL" id="FNKX01000003">
    <property type="protein sequence ID" value="SDR59716.1"/>
    <property type="molecule type" value="Genomic_DNA"/>
</dbReference>
<name>A0A1H1KBW0_9BURK</name>
<evidence type="ECO:0000313" key="2">
    <source>
        <dbReference type="EMBL" id="SDR59716.1"/>
    </source>
</evidence>
<feature type="region of interest" description="Disordered" evidence="1">
    <location>
        <begin position="142"/>
        <end position="213"/>
    </location>
</feature>
<evidence type="ECO:0000256" key="1">
    <source>
        <dbReference type="SAM" id="MobiDB-lite"/>
    </source>
</evidence>
<keyword evidence="3" id="KW-1185">Reference proteome</keyword>
<reference evidence="3" key="1">
    <citation type="submission" date="2016-10" db="EMBL/GenBank/DDBJ databases">
        <authorList>
            <person name="Varghese N."/>
            <person name="Submissions S."/>
        </authorList>
    </citation>
    <scope>NUCLEOTIDE SEQUENCE [LARGE SCALE GENOMIC DNA]</scope>
    <source>
        <strain evidence="3">DUS833</strain>
    </source>
</reference>
<evidence type="ECO:0000313" key="3">
    <source>
        <dbReference type="Proteomes" id="UP000199365"/>
    </source>
</evidence>
<proteinExistence type="predicted"/>
<accession>A0A1H1KBW0</accession>
<organism evidence="2 3">
    <name type="scientific">Paraburkholderia tuberum</name>
    <dbReference type="NCBI Taxonomy" id="157910"/>
    <lineage>
        <taxon>Bacteria</taxon>
        <taxon>Pseudomonadati</taxon>
        <taxon>Pseudomonadota</taxon>
        <taxon>Betaproteobacteria</taxon>
        <taxon>Burkholderiales</taxon>
        <taxon>Burkholderiaceae</taxon>
        <taxon>Paraburkholderia</taxon>
    </lineage>
</organism>
<feature type="compositionally biased region" description="Basic and acidic residues" evidence="1">
    <location>
        <begin position="159"/>
        <end position="169"/>
    </location>
</feature>
<protein>
    <submittedName>
        <fullName evidence="2">Uncharacterized protein</fullName>
    </submittedName>
</protein>
<sequence>MHTWQKFFGVLAPRRRGPLATAVMDVTILLQPPVTLPGIGDDRRPGLDVIQHEGAKRFRGGIRHGRHSTAPESLRLHDLDRDTRQDLLPFGTASRKSGFFASDVGFVHLHLPAKALPIGANQNRPQAMKNSPHRLVGADLQGPLQTQRGDPIFSGSKMPTDRKPNRERSTCPVKDGASHHRCAATASSTHEPVVPKPPSSVMPTGRADEAARPSQPFEVVQAVCISREPGLKLPKGLRVVDAGVGAFHCPSLRLTPVKWTPHTYLILSDCYFSCQERQ</sequence>
<dbReference type="STRING" id="157910.SAMN05445850_6937"/>
<dbReference type="Proteomes" id="UP000199365">
    <property type="component" value="Unassembled WGS sequence"/>
</dbReference>
<dbReference type="AlphaFoldDB" id="A0A1H1KBW0"/>